<protein>
    <recommendedName>
        <fullName evidence="4">YDG domain-containing protein</fullName>
    </recommendedName>
</protein>
<dbReference type="InterPro" id="IPR003105">
    <property type="entry name" value="SRA_YDG"/>
</dbReference>
<name>A0AAD5S4M9_9FUNG</name>
<evidence type="ECO:0000256" key="1">
    <source>
        <dbReference type="ARBA" id="ARBA00023242"/>
    </source>
</evidence>
<dbReference type="SMART" id="SM00466">
    <property type="entry name" value="SRA"/>
    <property type="match status" value="1"/>
</dbReference>
<dbReference type="AlphaFoldDB" id="A0AAD5S4M9"/>
<dbReference type="PANTHER" id="PTHR14140">
    <property type="entry name" value="E3 UBIQUITIN-PROTEIN LIGASE UHRF-RELATED"/>
    <property type="match status" value="1"/>
</dbReference>
<dbReference type="GO" id="GO:0061630">
    <property type="term" value="F:ubiquitin protein ligase activity"/>
    <property type="evidence" value="ECO:0007669"/>
    <property type="project" value="TreeGrafter"/>
</dbReference>
<feature type="domain" description="YDG" evidence="4">
    <location>
        <begin position="126"/>
        <end position="276"/>
    </location>
</feature>
<dbReference type="SUPFAM" id="SSF88697">
    <property type="entry name" value="PUA domain-like"/>
    <property type="match status" value="1"/>
</dbReference>
<dbReference type="PROSITE" id="PS51015">
    <property type="entry name" value="YDG"/>
    <property type="match status" value="1"/>
</dbReference>
<dbReference type="GO" id="GO:0005634">
    <property type="term" value="C:nucleus"/>
    <property type="evidence" value="ECO:0007669"/>
    <property type="project" value="UniProtKB-SubCell"/>
</dbReference>
<feature type="compositionally biased region" description="Basic and acidic residues" evidence="3">
    <location>
        <begin position="107"/>
        <end position="118"/>
    </location>
</feature>
<dbReference type="Pfam" id="PF02182">
    <property type="entry name" value="SAD_SRA"/>
    <property type="match status" value="1"/>
</dbReference>
<organism evidence="5 6">
    <name type="scientific">Rhizophlyctis rosea</name>
    <dbReference type="NCBI Taxonomy" id="64517"/>
    <lineage>
        <taxon>Eukaryota</taxon>
        <taxon>Fungi</taxon>
        <taxon>Fungi incertae sedis</taxon>
        <taxon>Chytridiomycota</taxon>
        <taxon>Chytridiomycota incertae sedis</taxon>
        <taxon>Chytridiomycetes</taxon>
        <taxon>Rhizophlyctidales</taxon>
        <taxon>Rhizophlyctidaceae</taxon>
        <taxon>Rhizophlyctis</taxon>
    </lineage>
</organism>
<comment type="subcellular location">
    <subcellularLocation>
        <location evidence="2">Nucleus</location>
    </subcellularLocation>
</comment>
<feature type="compositionally biased region" description="Polar residues" evidence="3">
    <location>
        <begin position="205"/>
        <end position="215"/>
    </location>
</feature>
<dbReference type="GO" id="GO:0044027">
    <property type="term" value="P:negative regulation of gene expression via chromosomal CpG island methylation"/>
    <property type="evidence" value="ECO:0007669"/>
    <property type="project" value="TreeGrafter"/>
</dbReference>
<dbReference type="EMBL" id="JADGJD010001451">
    <property type="protein sequence ID" value="KAJ3041973.1"/>
    <property type="molecule type" value="Genomic_DNA"/>
</dbReference>
<keyword evidence="6" id="KW-1185">Reference proteome</keyword>
<dbReference type="Gene3D" id="2.30.280.10">
    <property type="entry name" value="SRA-YDG"/>
    <property type="match status" value="1"/>
</dbReference>
<dbReference type="InterPro" id="IPR015947">
    <property type="entry name" value="PUA-like_sf"/>
</dbReference>
<dbReference type="PANTHER" id="PTHR14140:SF27">
    <property type="entry name" value="OS04G0289800 PROTEIN"/>
    <property type="match status" value="1"/>
</dbReference>
<feature type="region of interest" description="Disordered" evidence="3">
    <location>
        <begin position="191"/>
        <end position="215"/>
    </location>
</feature>
<feature type="region of interest" description="Disordered" evidence="3">
    <location>
        <begin position="279"/>
        <end position="311"/>
    </location>
</feature>
<dbReference type="Proteomes" id="UP001212841">
    <property type="component" value="Unassembled WGS sequence"/>
</dbReference>
<comment type="caution">
    <text evidence="5">The sequence shown here is derived from an EMBL/GenBank/DDBJ whole genome shotgun (WGS) entry which is preliminary data.</text>
</comment>
<dbReference type="InterPro" id="IPR036987">
    <property type="entry name" value="SRA-YDG_sf"/>
</dbReference>
<accession>A0AAD5S4M9</accession>
<evidence type="ECO:0000313" key="5">
    <source>
        <dbReference type="EMBL" id="KAJ3041973.1"/>
    </source>
</evidence>
<feature type="compositionally biased region" description="Low complexity" evidence="3">
    <location>
        <begin position="63"/>
        <end position="75"/>
    </location>
</feature>
<keyword evidence="1 2" id="KW-0539">Nucleus</keyword>
<proteinExistence type="predicted"/>
<evidence type="ECO:0000313" key="6">
    <source>
        <dbReference type="Proteomes" id="UP001212841"/>
    </source>
</evidence>
<sequence length="311" mass="33457">MSTETMQNKPRHELLRLENLARNEALLQKLLQPLNLPSVLASASSSLKRKAPASNKASKKRTATAPAASNSPAGSSEEDVTETDSGVRRSKRLKSKENKSPASTPKDSVKKPTIIEKAGPRENVFGPIAGIEVGKTWATRMACNTDGVHRPTVAGIHGKETEGCYSLALSGGYEDDVDLGNAFTYTGSGGRDLHGTKAKPKNLRTAPQSKDQTLTGGNKALMVSMETGKPVRVIRGPKAALGPARGYRYDGLYKVEKADYGKGLSGFMVWRFALTRLPGQEPLPEPGAHDLGDEEQNEVEAVNGFEMEKEE</sequence>
<feature type="region of interest" description="Disordered" evidence="3">
    <location>
        <begin position="41"/>
        <end position="118"/>
    </location>
</feature>
<reference evidence="5" key="1">
    <citation type="submission" date="2020-05" db="EMBL/GenBank/DDBJ databases">
        <title>Phylogenomic resolution of chytrid fungi.</title>
        <authorList>
            <person name="Stajich J.E."/>
            <person name="Amses K."/>
            <person name="Simmons R."/>
            <person name="Seto K."/>
            <person name="Myers J."/>
            <person name="Bonds A."/>
            <person name="Quandt C.A."/>
            <person name="Barry K."/>
            <person name="Liu P."/>
            <person name="Grigoriev I."/>
            <person name="Longcore J.E."/>
            <person name="James T.Y."/>
        </authorList>
    </citation>
    <scope>NUCLEOTIDE SEQUENCE</scope>
    <source>
        <strain evidence="5">JEL0318</strain>
    </source>
</reference>
<evidence type="ECO:0000256" key="2">
    <source>
        <dbReference type="PROSITE-ProRule" id="PRU00358"/>
    </source>
</evidence>
<feature type="compositionally biased region" description="Basic residues" evidence="3">
    <location>
        <begin position="47"/>
        <end position="62"/>
    </location>
</feature>
<gene>
    <name evidence="5" type="ORF">HK097_002142</name>
</gene>
<dbReference type="GO" id="GO:0016567">
    <property type="term" value="P:protein ubiquitination"/>
    <property type="evidence" value="ECO:0007669"/>
    <property type="project" value="TreeGrafter"/>
</dbReference>
<evidence type="ECO:0000259" key="4">
    <source>
        <dbReference type="PROSITE" id="PS51015"/>
    </source>
</evidence>
<evidence type="ECO:0000256" key="3">
    <source>
        <dbReference type="SAM" id="MobiDB-lite"/>
    </source>
</evidence>
<dbReference type="InterPro" id="IPR045134">
    <property type="entry name" value="UHRF1/2-like"/>
</dbReference>